<dbReference type="EMBL" id="SZVP01000003">
    <property type="protein sequence ID" value="TMM46382.1"/>
    <property type="molecule type" value="Genomic_DNA"/>
</dbReference>
<protein>
    <submittedName>
        <fullName evidence="3">Glycosyltransferase family 4 protein</fullName>
    </submittedName>
</protein>
<dbReference type="RefSeq" id="WP_138621169.1">
    <property type="nucleotide sequence ID" value="NZ_SZVP01000003.1"/>
</dbReference>
<reference evidence="3 4" key="1">
    <citation type="submission" date="2019-05" db="EMBL/GenBank/DDBJ databases">
        <title>Colwellia ponticola sp. nov., isolated from seawater.</title>
        <authorList>
            <person name="Yoon J.-H."/>
        </authorList>
    </citation>
    <scope>NUCLEOTIDE SEQUENCE [LARGE SCALE GENOMIC DNA]</scope>
    <source>
        <strain evidence="3 4">OISW-25</strain>
    </source>
</reference>
<dbReference type="Gene3D" id="3.40.50.2000">
    <property type="entry name" value="Glycogen Phosphorylase B"/>
    <property type="match status" value="2"/>
</dbReference>
<feature type="domain" description="Glycosyl transferase family 1" evidence="1">
    <location>
        <begin position="218"/>
        <end position="377"/>
    </location>
</feature>
<evidence type="ECO:0000259" key="2">
    <source>
        <dbReference type="Pfam" id="PF13579"/>
    </source>
</evidence>
<dbReference type="InterPro" id="IPR001296">
    <property type="entry name" value="Glyco_trans_1"/>
</dbReference>
<dbReference type="InterPro" id="IPR028098">
    <property type="entry name" value="Glyco_trans_4-like_N"/>
</dbReference>
<dbReference type="PANTHER" id="PTHR12526:SF622">
    <property type="entry name" value="GLYCOSYLTRANSFERASE (GROUP I)"/>
    <property type="match status" value="1"/>
</dbReference>
<proteinExistence type="predicted"/>
<dbReference type="CDD" id="cd03794">
    <property type="entry name" value="GT4_WbuB-like"/>
    <property type="match status" value="1"/>
</dbReference>
<dbReference type="OrthoDB" id="9787293at2"/>
<evidence type="ECO:0000313" key="4">
    <source>
        <dbReference type="Proteomes" id="UP000307702"/>
    </source>
</evidence>
<dbReference type="SUPFAM" id="SSF53756">
    <property type="entry name" value="UDP-Glycosyltransferase/glycogen phosphorylase"/>
    <property type="match status" value="1"/>
</dbReference>
<dbReference type="PANTHER" id="PTHR12526">
    <property type="entry name" value="GLYCOSYLTRANSFERASE"/>
    <property type="match status" value="1"/>
</dbReference>
<name>A0A8H2JMJ9_9GAMM</name>
<organism evidence="3 4">
    <name type="scientific">Colwellia ponticola</name>
    <dbReference type="NCBI Taxonomy" id="2304625"/>
    <lineage>
        <taxon>Bacteria</taxon>
        <taxon>Pseudomonadati</taxon>
        <taxon>Pseudomonadota</taxon>
        <taxon>Gammaproteobacteria</taxon>
        <taxon>Alteromonadales</taxon>
        <taxon>Colwelliaceae</taxon>
        <taxon>Colwellia</taxon>
    </lineage>
</organism>
<comment type="caution">
    <text evidence="3">The sequence shown here is derived from an EMBL/GenBank/DDBJ whole genome shotgun (WGS) entry which is preliminary data.</text>
</comment>
<dbReference type="GO" id="GO:0016757">
    <property type="term" value="F:glycosyltransferase activity"/>
    <property type="evidence" value="ECO:0007669"/>
    <property type="project" value="InterPro"/>
</dbReference>
<feature type="domain" description="Glycosyltransferase subfamily 4-like N-terminal" evidence="2">
    <location>
        <begin position="22"/>
        <end position="198"/>
    </location>
</feature>
<gene>
    <name evidence="3" type="ORF">FCS21_05320</name>
</gene>
<dbReference type="Pfam" id="PF13579">
    <property type="entry name" value="Glyco_trans_4_4"/>
    <property type="match status" value="1"/>
</dbReference>
<accession>A0A8H2JMJ9</accession>
<keyword evidence="3" id="KW-0808">Transferase</keyword>
<evidence type="ECO:0000259" key="1">
    <source>
        <dbReference type="Pfam" id="PF00534"/>
    </source>
</evidence>
<dbReference type="GO" id="GO:1901135">
    <property type="term" value="P:carbohydrate derivative metabolic process"/>
    <property type="evidence" value="ECO:0007669"/>
    <property type="project" value="UniProtKB-ARBA"/>
</dbReference>
<keyword evidence="4" id="KW-1185">Reference proteome</keyword>
<dbReference type="Proteomes" id="UP000307702">
    <property type="component" value="Unassembled WGS sequence"/>
</dbReference>
<dbReference type="Pfam" id="PF00534">
    <property type="entry name" value="Glycos_transf_1"/>
    <property type="match status" value="1"/>
</dbReference>
<evidence type="ECO:0000313" key="3">
    <source>
        <dbReference type="EMBL" id="TMM46382.1"/>
    </source>
</evidence>
<dbReference type="AlphaFoldDB" id="A0A8H2JMJ9"/>
<sequence length="403" mass="44576">MKILIVTQWFDPEPTFKGLLFAKELIKAGHQVEVITGFPNYPGGKVYAGYKIKFHSKEEIDSVIIHRVPLYPAHDNSAIKRITNYISFAASSFFCGLFSVIKPDVIYSYHPPLTTALSATLISLFRRAPLVVDIQDLWPDTLAATGMLNNKKALSLVEFFCQIVYKRASKVVVLSPGFKKRLLERGVPEAKLELIYNWCDEETLEGGVESTLRLPKNGRLNLLFAGNLGNAQGLPAIVNAAKILQRKQVNVNVVFLGAGIAKDKAVQQVDELALDNVYFLPRVPMQEVGDLLNKADMLLVHLTDDELFSITIPSRTQAYLRMGRPIVMGVNGDAADLIIQAEAGVTCKANHSTSIADAIITLVNKSAEERKLIGDNALNFYQRELSVAVGVKKFISVFEEIKS</sequence>